<dbReference type="InterPro" id="IPR036890">
    <property type="entry name" value="HATPase_C_sf"/>
</dbReference>
<reference evidence="3 4" key="1">
    <citation type="submission" date="2020-07" db="EMBL/GenBank/DDBJ databases">
        <title>Genomic Encyclopedia of Type Strains, Phase IV (KMG-V): Genome sequencing to study the core and pangenomes of soil and plant-associated prokaryotes.</title>
        <authorList>
            <person name="Whitman W."/>
        </authorList>
    </citation>
    <scope>NUCLEOTIDE SEQUENCE [LARGE SCALE GENOMIC DNA]</scope>
    <source>
        <strain evidence="3 4">M8UP30</strain>
    </source>
</reference>
<feature type="transmembrane region" description="Helical" evidence="1">
    <location>
        <begin position="103"/>
        <end position="126"/>
    </location>
</feature>
<organism evidence="3 4">
    <name type="scientific">Tunturiibacter lichenicola</name>
    <dbReference type="NCBI Taxonomy" id="2051959"/>
    <lineage>
        <taxon>Bacteria</taxon>
        <taxon>Pseudomonadati</taxon>
        <taxon>Acidobacteriota</taxon>
        <taxon>Terriglobia</taxon>
        <taxon>Terriglobales</taxon>
        <taxon>Acidobacteriaceae</taxon>
        <taxon>Tunturiibacter</taxon>
    </lineage>
</organism>
<sequence length="378" mass="41661">MNAFTTSLEYQHAPAISQEKTAGEAATPVSRHLNGYVMILSLAAILALATAGECGSIMRPASLIYGTVLWGWWGTIACVLWKLAPRLPIVSSLSVKTILLHSVAGSVLALVHLLMLWSVGFPLGWGPVGEHEMWAILFNINRFGIELLIYGFIIGIAGTVQYKLRAQEDAMRSLELQKQLSSAHLRALQMQLEPHFLFNTLNAITTLVELGRQSEAVEMLSHLNLILKSTLKRTTPEKVPLSQELEMIDNYLAIEQIRFADRLQVQIKVDPGALDGMVPCFLLQPIVENAIRHGIAHCVSEGKVEASARLDGASLHLKVRDTGAEAGITAQDGHGIGLKNTRERLMHFYNDEFAMKAQPLDEGGFEVAITIPYEPQRR</sequence>
<keyword evidence="1" id="KW-0812">Transmembrane</keyword>
<gene>
    <name evidence="3" type="ORF">HDF12_002461</name>
</gene>
<name>A0A7Y9NMH8_9BACT</name>
<keyword evidence="1" id="KW-0472">Membrane</keyword>
<dbReference type="Gene3D" id="3.30.565.10">
    <property type="entry name" value="Histidine kinase-like ATPase, C-terminal domain"/>
    <property type="match status" value="1"/>
</dbReference>
<dbReference type="PANTHER" id="PTHR34220">
    <property type="entry name" value="SENSOR HISTIDINE KINASE YPDA"/>
    <property type="match status" value="1"/>
</dbReference>
<evidence type="ECO:0000313" key="3">
    <source>
        <dbReference type="EMBL" id="NYF52096.1"/>
    </source>
</evidence>
<dbReference type="GO" id="GO:0000155">
    <property type="term" value="F:phosphorelay sensor kinase activity"/>
    <property type="evidence" value="ECO:0007669"/>
    <property type="project" value="InterPro"/>
</dbReference>
<evidence type="ECO:0000313" key="4">
    <source>
        <dbReference type="Proteomes" id="UP000534186"/>
    </source>
</evidence>
<dbReference type="SUPFAM" id="SSF55874">
    <property type="entry name" value="ATPase domain of HSP90 chaperone/DNA topoisomerase II/histidine kinase"/>
    <property type="match status" value="1"/>
</dbReference>
<proteinExistence type="predicted"/>
<evidence type="ECO:0000259" key="2">
    <source>
        <dbReference type="Pfam" id="PF06580"/>
    </source>
</evidence>
<feature type="transmembrane region" description="Helical" evidence="1">
    <location>
        <begin position="33"/>
        <end position="51"/>
    </location>
</feature>
<feature type="transmembrane region" description="Helical" evidence="1">
    <location>
        <begin position="63"/>
        <end position="83"/>
    </location>
</feature>
<dbReference type="InterPro" id="IPR010559">
    <property type="entry name" value="Sig_transdc_His_kin_internal"/>
</dbReference>
<dbReference type="GO" id="GO:0016020">
    <property type="term" value="C:membrane"/>
    <property type="evidence" value="ECO:0007669"/>
    <property type="project" value="InterPro"/>
</dbReference>
<comment type="caution">
    <text evidence="3">The sequence shown here is derived from an EMBL/GenBank/DDBJ whole genome shotgun (WGS) entry which is preliminary data.</text>
</comment>
<dbReference type="InterPro" id="IPR050640">
    <property type="entry name" value="Bact_2-comp_sensor_kinase"/>
</dbReference>
<accession>A0A7Y9NMH8</accession>
<feature type="domain" description="Signal transduction histidine kinase internal region" evidence="2">
    <location>
        <begin position="183"/>
        <end position="263"/>
    </location>
</feature>
<protein>
    <recommendedName>
        <fullName evidence="2">Signal transduction histidine kinase internal region domain-containing protein</fullName>
    </recommendedName>
</protein>
<dbReference type="AlphaFoldDB" id="A0A7Y9NMH8"/>
<dbReference type="EMBL" id="JACCCV010000001">
    <property type="protein sequence ID" value="NYF52096.1"/>
    <property type="molecule type" value="Genomic_DNA"/>
</dbReference>
<keyword evidence="1" id="KW-1133">Transmembrane helix</keyword>
<dbReference type="PANTHER" id="PTHR34220:SF7">
    <property type="entry name" value="SENSOR HISTIDINE KINASE YPDA"/>
    <property type="match status" value="1"/>
</dbReference>
<dbReference type="Proteomes" id="UP000534186">
    <property type="component" value="Unassembled WGS sequence"/>
</dbReference>
<evidence type="ECO:0000256" key="1">
    <source>
        <dbReference type="SAM" id="Phobius"/>
    </source>
</evidence>
<dbReference type="Pfam" id="PF06580">
    <property type="entry name" value="His_kinase"/>
    <property type="match status" value="1"/>
</dbReference>